<reference evidence="1 2" key="1">
    <citation type="submission" date="2023-07" db="EMBL/GenBank/DDBJ databases">
        <title>Sorghum-associated microbial communities from plants grown in Nebraska, USA.</title>
        <authorList>
            <person name="Schachtman D."/>
        </authorList>
    </citation>
    <scope>NUCLEOTIDE SEQUENCE [LARGE SCALE GENOMIC DNA]</scope>
    <source>
        <strain evidence="1 2">BE124</strain>
    </source>
</reference>
<evidence type="ECO:0000313" key="2">
    <source>
        <dbReference type="Proteomes" id="UP001261871"/>
    </source>
</evidence>
<dbReference type="EMBL" id="JAVDTX010000010">
    <property type="protein sequence ID" value="MDR6846812.1"/>
    <property type="molecule type" value="Genomic_DNA"/>
</dbReference>
<organism evidence="1 2">
    <name type="scientific">Flavobacterium granuli</name>
    <dbReference type="NCBI Taxonomy" id="280093"/>
    <lineage>
        <taxon>Bacteria</taxon>
        <taxon>Pseudomonadati</taxon>
        <taxon>Bacteroidota</taxon>
        <taxon>Flavobacteriia</taxon>
        <taxon>Flavobacteriales</taxon>
        <taxon>Flavobacteriaceae</taxon>
        <taxon>Flavobacterium</taxon>
    </lineage>
</organism>
<keyword evidence="2" id="KW-1185">Reference proteome</keyword>
<comment type="caution">
    <text evidence="1">The sequence shown here is derived from an EMBL/GenBank/DDBJ whole genome shotgun (WGS) entry which is preliminary data.</text>
</comment>
<protein>
    <submittedName>
        <fullName evidence="1">Uncharacterized protein</fullName>
    </submittedName>
</protein>
<proteinExistence type="predicted"/>
<dbReference type="Proteomes" id="UP001261871">
    <property type="component" value="Unassembled WGS sequence"/>
</dbReference>
<accession>A0ABU1S710</accession>
<sequence>MDLNTLSLSKDKDIIIPRALFATTEETFATDIARLEQFYPKTQILKYLKTTKERISNEVCALVAIRYNVPVFARFKQV</sequence>
<gene>
    <name evidence="1" type="ORF">J2W95_003536</name>
</gene>
<name>A0ABU1S710_9FLAO</name>
<evidence type="ECO:0000313" key="1">
    <source>
        <dbReference type="EMBL" id="MDR6846812.1"/>
    </source>
</evidence>